<dbReference type="KEGG" id="dsa:Desal_3749"/>
<sequence>MKVFYIDLAHAVEVHDYIISESGGTHGVLNSGSLESVLELIKNDSYYPDFLDKIAHLCFAINKNHAFNDGNKRTSIALGAFFLSLNGYDYCVSSFIREMENYAVWIAENKIHKELLRNVIEDITMGEFREETHIAVMNALSK</sequence>
<dbReference type="RefSeq" id="WP_015853610.1">
    <property type="nucleotide sequence ID" value="NC_012881.1"/>
</dbReference>
<dbReference type="OrthoDB" id="9802752at2"/>
<gene>
    <name evidence="2" type="ordered locus">Desal_3749</name>
</gene>
<dbReference type="HOGENOM" id="CLU_115697_3_0_7"/>
<dbReference type="Proteomes" id="UP000002601">
    <property type="component" value="Chromosome"/>
</dbReference>
<dbReference type="GO" id="GO:0016301">
    <property type="term" value="F:kinase activity"/>
    <property type="evidence" value="ECO:0007669"/>
    <property type="project" value="InterPro"/>
</dbReference>
<dbReference type="Gene3D" id="1.20.120.1870">
    <property type="entry name" value="Fic/DOC protein, Fido domain"/>
    <property type="match status" value="1"/>
</dbReference>
<organism evidence="2 3">
    <name type="scientific">Maridesulfovibrio salexigens (strain ATCC 14822 / DSM 2638 / NCIMB 8403 / VKM B-1763)</name>
    <name type="common">Desulfovibrio salexigens</name>
    <dbReference type="NCBI Taxonomy" id="526222"/>
    <lineage>
        <taxon>Bacteria</taxon>
        <taxon>Pseudomonadati</taxon>
        <taxon>Thermodesulfobacteriota</taxon>
        <taxon>Desulfovibrionia</taxon>
        <taxon>Desulfovibrionales</taxon>
        <taxon>Desulfovibrionaceae</taxon>
        <taxon>Maridesulfovibrio</taxon>
    </lineage>
</organism>
<evidence type="ECO:0000313" key="3">
    <source>
        <dbReference type="Proteomes" id="UP000002601"/>
    </source>
</evidence>
<dbReference type="AlphaFoldDB" id="C6BU85"/>
<dbReference type="eggNOG" id="COG3654">
    <property type="taxonomic scope" value="Bacteria"/>
</dbReference>
<keyword evidence="3" id="KW-1185">Reference proteome</keyword>
<evidence type="ECO:0000313" key="2">
    <source>
        <dbReference type="EMBL" id="ACS81794.1"/>
    </source>
</evidence>
<evidence type="ECO:0000259" key="1">
    <source>
        <dbReference type="PROSITE" id="PS51459"/>
    </source>
</evidence>
<feature type="domain" description="Fido" evidence="1">
    <location>
        <begin position="6"/>
        <end position="125"/>
    </location>
</feature>
<dbReference type="EMBL" id="CP001649">
    <property type="protein sequence ID" value="ACS81794.1"/>
    <property type="molecule type" value="Genomic_DNA"/>
</dbReference>
<dbReference type="PANTHER" id="PTHR39426:SF1">
    <property type="entry name" value="HOMOLOGY TO DEATH-ON-CURING PROTEIN OF PHAGE P1"/>
    <property type="match status" value="1"/>
</dbReference>
<dbReference type="SUPFAM" id="SSF140931">
    <property type="entry name" value="Fic-like"/>
    <property type="match status" value="1"/>
</dbReference>
<dbReference type="InterPro" id="IPR053737">
    <property type="entry name" value="Type_II_TA_Toxin"/>
</dbReference>
<dbReference type="NCBIfam" id="TIGR01550">
    <property type="entry name" value="DOC_P1"/>
    <property type="match status" value="1"/>
</dbReference>
<protein>
    <submittedName>
        <fullName evidence="2">Death-on-curing family protein</fullName>
    </submittedName>
</protein>
<dbReference type="InterPro" id="IPR036597">
    <property type="entry name" value="Fido-like_dom_sf"/>
</dbReference>
<reference evidence="2 3" key="1">
    <citation type="submission" date="2009-06" db="EMBL/GenBank/DDBJ databases">
        <title>Complete sequence of Desulfovibrio salexigens DSM 2638.</title>
        <authorList>
            <consortium name="US DOE Joint Genome Institute"/>
            <person name="Lucas S."/>
            <person name="Copeland A."/>
            <person name="Lapidus A."/>
            <person name="Glavina del Rio T."/>
            <person name="Tice H."/>
            <person name="Bruce D."/>
            <person name="Goodwin L."/>
            <person name="Pitluck S."/>
            <person name="Munk A.C."/>
            <person name="Brettin T."/>
            <person name="Detter J.C."/>
            <person name="Han C."/>
            <person name="Tapia R."/>
            <person name="Larimer F."/>
            <person name="Land M."/>
            <person name="Hauser L."/>
            <person name="Kyrpides N."/>
            <person name="Anderson I."/>
            <person name="Wall J.D."/>
            <person name="Arkin A.P."/>
            <person name="Dehal P."/>
            <person name="Chivian D."/>
            <person name="Giles B."/>
            <person name="Hazen T.C."/>
        </authorList>
    </citation>
    <scope>NUCLEOTIDE SEQUENCE [LARGE SCALE GENOMIC DNA]</scope>
    <source>
        <strain evidence="3">ATCC 14822 / DSM 2638 / NCIMB 8403 / VKM B-1763</strain>
    </source>
</reference>
<dbReference type="InterPro" id="IPR003812">
    <property type="entry name" value="Fido"/>
</dbReference>
<accession>C6BU85</accession>
<dbReference type="PANTHER" id="PTHR39426">
    <property type="entry name" value="HOMOLOGY TO DEATH-ON-CURING PROTEIN OF PHAGE P1"/>
    <property type="match status" value="1"/>
</dbReference>
<name>C6BU85_MARSD</name>
<dbReference type="PROSITE" id="PS51459">
    <property type="entry name" value="FIDO"/>
    <property type="match status" value="1"/>
</dbReference>
<dbReference type="InterPro" id="IPR006440">
    <property type="entry name" value="Doc"/>
</dbReference>
<proteinExistence type="predicted"/>
<dbReference type="STRING" id="526222.Desal_3749"/>
<dbReference type="Pfam" id="PF02661">
    <property type="entry name" value="Fic"/>
    <property type="match status" value="1"/>
</dbReference>